<comment type="caution">
    <text evidence="2">The sequence shown here is derived from an EMBL/GenBank/DDBJ whole genome shotgun (WGS) entry which is preliminary data.</text>
</comment>
<gene>
    <name evidence="2" type="ORF">EVAR_78233_1</name>
</gene>
<proteinExistence type="predicted"/>
<evidence type="ECO:0000313" key="3">
    <source>
        <dbReference type="Proteomes" id="UP000299102"/>
    </source>
</evidence>
<keyword evidence="3" id="KW-1185">Reference proteome</keyword>
<dbReference type="EMBL" id="BGZK01000033">
    <property type="protein sequence ID" value="GBP08829.1"/>
    <property type="molecule type" value="Genomic_DNA"/>
</dbReference>
<accession>A0A4C1T2W0</accession>
<evidence type="ECO:0000313" key="2">
    <source>
        <dbReference type="EMBL" id="GBP08829.1"/>
    </source>
</evidence>
<name>A0A4C1T2W0_EUMVA</name>
<evidence type="ECO:0000256" key="1">
    <source>
        <dbReference type="SAM" id="MobiDB-lite"/>
    </source>
</evidence>
<sequence>MHIARGTSDIVQFPSRVVAPYCLLVLHANICISQRRLSARLVTVQHVGPKPEARCGSGPAQEGSAGKRHLDYMT</sequence>
<reference evidence="2 3" key="1">
    <citation type="journal article" date="2019" name="Commun. Biol.">
        <title>The bagworm genome reveals a unique fibroin gene that provides high tensile strength.</title>
        <authorList>
            <person name="Kono N."/>
            <person name="Nakamura H."/>
            <person name="Ohtoshi R."/>
            <person name="Tomita M."/>
            <person name="Numata K."/>
            <person name="Arakawa K."/>
        </authorList>
    </citation>
    <scope>NUCLEOTIDE SEQUENCE [LARGE SCALE GENOMIC DNA]</scope>
</reference>
<protein>
    <submittedName>
        <fullName evidence="2">Uncharacterized protein</fullName>
    </submittedName>
</protein>
<organism evidence="2 3">
    <name type="scientific">Eumeta variegata</name>
    <name type="common">Bagworm moth</name>
    <name type="synonym">Eumeta japonica</name>
    <dbReference type="NCBI Taxonomy" id="151549"/>
    <lineage>
        <taxon>Eukaryota</taxon>
        <taxon>Metazoa</taxon>
        <taxon>Ecdysozoa</taxon>
        <taxon>Arthropoda</taxon>
        <taxon>Hexapoda</taxon>
        <taxon>Insecta</taxon>
        <taxon>Pterygota</taxon>
        <taxon>Neoptera</taxon>
        <taxon>Endopterygota</taxon>
        <taxon>Lepidoptera</taxon>
        <taxon>Glossata</taxon>
        <taxon>Ditrysia</taxon>
        <taxon>Tineoidea</taxon>
        <taxon>Psychidae</taxon>
        <taxon>Oiketicinae</taxon>
        <taxon>Eumeta</taxon>
    </lineage>
</organism>
<feature type="region of interest" description="Disordered" evidence="1">
    <location>
        <begin position="51"/>
        <end position="74"/>
    </location>
</feature>
<dbReference type="Proteomes" id="UP000299102">
    <property type="component" value="Unassembled WGS sequence"/>
</dbReference>
<dbReference type="AlphaFoldDB" id="A0A4C1T2W0"/>